<comment type="similarity">
    <text evidence="2">Belongs to the PilY1 family.</text>
</comment>
<sequence>MNVQTGRHGWIALLAALVFSSLAQATTTFPSQSPLFVSQAEPPLAMLVLGKDHSLFFEAYNDASDIDGDGVLDLKFKPTIAYYGLFDSALCYSHSGGSGNGDKFTPIGKATSNSAGTYATCSGSWSGNWLNYVTTSRIDALRKVLYGGYRQLDDTSQTVLRRAYIPQDGHSWAKEYTSVAVDGYDIANFTPLSAPANGTRLFFGNVTMTAGTNCSVLSSCSNLPPLLSVVKTADTTTRVWDWASSESPVLNNNTYGRGTRTNYTVQVAVCTTDYHDNDCQAYPNGQYKPVGLLHDFGADDAMLFGLLTGSYNKNMSGGVLRKVVSRFSTEVNANTGVFSANATIVRALDALRIRDYNNGGNGSAYRRGSYRTGIMPEGNYPDWGNPIAEMMYETLRYFAGKAAATAAFTGNNSDTGQNEDANVGLPQPAWDNPYASNSAANAHWCAKPNMLVMSNVNVSYDSDQLPGSAFASFSGDLSGLDVSAQARAISALEPSVAGQRYIGAVGSNEDYAPTAKTVTTLANIRGLAPEEPTKQGSYYSASVARYGANTDLNSASGDQKTNTYVVALASSLPKFEFNVGGKTVSLVPFAKTINGVGTNRSRGSYQPTDAIVDLYVESYSSTGAVFRVNYEADEQGNDFDSDVIVKYDISVASGQLKVVVTPTAQSTGSNQNLGYVISGTNRDGAYLVTQDKNASLKYFLNVPPGQDAGYCNYSSEASMAASCAQLPWINGNPAASTQLFTPGNTAATTLNNPLWFAAKYGIAGRDTTGIVGDPDNYFLVTNAARLKSQLRAALSQILQNNNSVAAPAVLPSLSTSSGTTTNYDTYATGLNVTYWSGELTKTTVAIGTANGATNKTTTTAWKASTMMPAWTDRTILIPAVPGTGTGLRSFTYKNLADRTYDGKPLQTNLDADKVDFLKGDASKESSLYRKRSSLLGDIVNSAPAVASGAQYLTSAANALEGATGDYATFKANQARVAPMVYVGANDGMLHGFNANTGKETFAFIPTAVIPNLYQLARSTYNDASASLHTYYVDGSPVIADVFFGQQWRKVLIGTLRGGGREVFALDITDPTSPKLLWEFTGADIRTNPANGSAQGVTNSRSDSTLGNSFGTPLVVRLHTGQWAVLFGNGYDGNGRKAALYALNVADGSAIGSNFPLVVEAGSKSNGLFNLKSLDVNSDGIADYVYGGDLQGNLWRFDLVADGNLTSSARASDFKVSFGGSPLYQARSRDKNGTVQPITAPPSLVRHPSGQGFVVMFGTGSYFSLEDKSSTDLQSIYGIWDKNVATVSTSNAAATTPTLNRASLQQQAFSQESSLSGKAVRVLSNNSVNWSAASGWYLDLAYGGVQLGERMVDPMTASGQALFFSTITPNSEVCAAGISGWTYAVDPSSGGRTTFNVFDLNGDGVVNAADSSNDTVISGFDMPAGGTTLSGSQLGSTDANLTTINKGPQASGRQTWRVIPQPQ</sequence>
<accession>A0A1G5PDE7</accession>
<comment type="subcellular location">
    <subcellularLocation>
        <location evidence="1">Fimbrium</location>
    </subcellularLocation>
</comment>
<keyword evidence="6" id="KW-0281">Fimbrium</keyword>
<dbReference type="GO" id="GO:0046872">
    <property type="term" value="F:metal ion binding"/>
    <property type="evidence" value="ECO:0007669"/>
    <property type="project" value="UniProtKB-KW"/>
</dbReference>
<dbReference type="Pfam" id="PF05567">
    <property type="entry name" value="T4P_PilY1"/>
    <property type="match status" value="1"/>
</dbReference>
<dbReference type="RefSeq" id="WP_074584826.1">
    <property type="nucleotide sequence ID" value="NZ_FMWB01000014.1"/>
</dbReference>
<gene>
    <name evidence="9" type="ORF">SAMN05216279_11488</name>
</gene>
<evidence type="ECO:0000256" key="5">
    <source>
        <dbReference type="ARBA" id="ARBA00022837"/>
    </source>
</evidence>
<evidence type="ECO:0000313" key="10">
    <source>
        <dbReference type="Proteomes" id="UP000183046"/>
    </source>
</evidence>
<organism evidence="9 10">
    <name type="scientific">Pseudomonas oryzihabitans</name>
    <dbReference type="NCBI Taxonomy" id="47885"/>
    <lineage>
        <taxon>Bacteria</taxon>
        <taxon>Pseudomonadati</taxon>
        <taxon>Pseudomonadota</taxon>
        <taxon>Gammaproteobacteria</taxon>
        <taxon>Pseudomonadales</taxon>
        <taxon>Pseudomonadaceae</taxon>
        <taxon>Pseudomonas</taxon>
    </lineage>
</organism>
<evidence type="ECO:0000259" key="8">
    <source>
        <dbReference type="Pfam" id="PF05567"/>
    </source>
</evidence>
<dbReference type="InterPro" id="IPR008707">
    <property type="entry name" value="B-propeller_PilY1"/>
</dbReference>
<proteinExistence type="inferred from homology"/>
<keyword evidence="3" id="KW-1029">Fimbrium biogenesis</keyword>
<evidence type="ECO:0000256" key="6">
    <source>
        <dbReference type="ARBA" id="ARBA00023263"/>
    </source>
</evidence>
<dbReference type="GO" id="GO:0009289">
    <property type="term" value="C:pilus"/>
    <property type="evidence" value="ECO:0007669"/>
    <property type="project" value="UniProtKB-SubCell"/>
</dbReference>
<feature type="signal peptide" evidence="7">
    <location>
        <begin position="1"/>
        <end position="25"/>
    </location>
</feature>
<name>A0A1G5PDE7_9PSED</name>
<dbReference type="EMBL" id="FMWB01000014">
    <property type="protein sequence ID" value="SCZ47575.1"/>
    <property type="molecule type" value="Genomic_DNA"/>
</dbReference>
<evidence type="ECO:0000256" key="3">
    <source>
        <dbReference type="ARBA" id="ARBA00022558"/>
    </source>
</evidence>
<keyword evidence="5" id="KW-0106">Calcium</keyword>
<dbReference type="InterPro" id="IPR011047">
    <property type="entry name" value="Quinoprotein_ADH-like_sf"/>
</dbReference>
<keyword evidence="7" id="KW-0732">Signal</keyword>
<reference evidence="10" key="1">
    <citation type="submission" date="2016-10" db="EMBL/GenBank/DDBJ databases">
        <authorList>
            <person name="de Groot N.N."/>
        </authorList>
    </citation>
    <scope>NUCLEOTIDE SEQUENCE [LARGE SCALE GENOMIC DNA]</scope>
    <source>
        <strain evidence="10">DSM 15758</strain>
    </source>
</reference>
<comment type="caution">
    <text evidence="9">The sequence shown here is derived from an EMBL/GenBank/DDBJ whole genome shotgun (WGS) entry which is preliminary data.</text>
</comment>
<protein>
    <submittedName>
        <fullName evidence="9">Type IV pilus assembly protein PilY1</fullName>
    </submittedName>
</protein>
<evidence type="ECO:0000256" key="4">
    <source>
        <dbReference type="ARBA" id="ARBA00022723"/>
    </source>
</evidence>
<evidence type="ECO:0000256" key="7">
    <source>
        <dbReference type="SAM" id="SignalP"/>
    </source>
</evidence>
<feature type="chain" id="PRO_5043145033" evidence="7">
    <location>
        <begin position="26"/>
        <end position="1462"/>
    </location>
</feature>
<evidence type="ECO:0000256" key="2">
    <source>
        <dbReference type="ARBA" id="ARBA00008387"/>
    </source>
</evidence>
<evidence type="ECO:0000313" key="9">
    <source>
        <dbReference type="EMBL" id="SCZ47575.1"/>
    </source>
</evidence>
<dbReference type="eggNOG" id="COG3419">
    <property type="taxonomic scope" value="Bacteria"/>
</dbReference>
<dbReference type="SUPFAM" id="SSF50998">
    <property type="entry name" value="Quinoprotein alcohol dehydrogenase-like"/>
    <property type="match status" value="1"/>
</dbReference>
<evidence type="ECO:0000256" key="1">
    <source>
        <dbReference type="ARBA" id="ARBA00004561"/>
    </source>
</evidence>
<feature type="domain" description="PilY1 beta-propeller" evidence="8">
    <location>
        <begin position="935"/>
        <end position="1311"/>
    </location>
</feature>
<keyword evidence="4" id="KW-0479">Metal-binding</keyword>
<dbReference type="Proteomes" id="UP000183046">
    <property type="component" value="Unassembled WGS sequence"/>
</dbReference>